<evidence type="ECO:0000256" key="5">
    <source>
        <dbReference type="ARBA" id="ARBA00022727"/>
    </source>
</evidence>
<dbReference type="PROSITE" id="PS01331">
    <property type="entry name" value="THYMIDYLATE_KINASE"/>
    <property type="match status" value="1"/>
</dbReference>
<sequence>MQKAGFFITFEGGEGAGKSTQIKHLAAYLRTRGFPVVITREPGGTPGAEAIRHVLLSGHVQEEGALMEAVLFAAARADHVETLIAPALARGEIVLCDRFIDSTRVYQGAVGEIPQSYIRLLEYVTVDKWMPDLTFILDIPARLGMERANARRAATEAVDRFEQDSINIQEERRQAFLKIARKEPERCCIIDATQPMEAIAAEIAQISDEKIKGEADSGI</sequence>
<keyword evidence="8 12" id="KW-0067">ATP-binding</keyword>
<evidence type="ECO:0000313" key="15">
    <source>
        <dbReference type="Proteomes" id="UP000188912"/>
    </source>
</evidence>
<reference evidence="14 15" key="2">
    <citation type="journal article" date="2016" name="Sci. Rep.">
        <title>The genome of Rhizobiales bacteria in predatory ants reveals urease gene functions but no genes for nitrogen fixation.</title>
        <authorList>
            <person name="Neuvonen M.M."/>
            <person name="Tamarit D."/>
            <person name="Naslund K."/>
            <person name="Liebig J."/>
            <person name="Feldhaar H."/>
            <person name="Moran N.A."/>
            <person name="Guy L."/>
            <person name="Andersson S.G."/>
        </authorList>
    </citation>
    <scope>NUCLEOTIDE SEQUENCE [LARGE SCALE GENOMIC DNA]</scope>
    <source>
        <strain evidence="14 15">Hsal</strain>
    </source>
</reference>
<dbReference type="EMBL" id="CP017315">
    <property type="protein sequence ID" value="AQS41617.1"/>
    <property type="molecule type" value="Genomic_DNA"/>
</dbReference>
<dbReference type="GO" id="GO:0005524">
    <property type="term" value="F:ATP binding"/>
    <property type="evidence" value="ECO:0007669"/>
    <property type="project" value="UniProtKB-UniRule"/>
</dbReference>
<evidence type="ECO:0000256" key="1">
    <source>
        <dbReference type="ARBA" id="ARBA00009776"/>
    </source>
</evidence>
<keyword evidence="5 12" id="KW-0545">Nucleotide biosynthesis</keyword>
<evidence type="ECO:0000256" key="8">
    <source>
        <dbReference type="ARBA" id="ARBA00022840"/>
    </source>
</evidence>
<dbReference type="FunFam" id="3.40.50.300:FF:000225">
    <property type="entry name" value="Thymidylate kinase"/>
    <property type="match status" value="1"/>
</dbReference>
<dbReference type="GO" id="GO:0006235">
    <property type="term" value="P:dTTP biosynthetic process"/>
    <property type="evidence" value="ECO:0007669"/>
    <property type="project" value="UniProtKB-UniRule"/>
</dbReference>
<keyword evidence="6 12" id="KW-0547">Nucleotide-binding</keyword>
<accession>A0A1U9JUR5</accession>
<dbReference type="Proteomes" id="UP000188912">
    <property type="component" value="Chromosome"/>
</dbReference>
<proteinExistence type="inferred from homology"/>
<evidence type="ECO:0000256" key="6">
    <source>
        <dbReference type="ARBA" id="ARBA00022741"/>
    </source>
</evidence>
<dbReference type="PANTHER" id="PTHR10344:SF4">
    <property type="entry name" value="UMP-CMP KINASE 2, MITOCHONDRIAL"/>
    <property type="match status" value="1"/>
</dbReference>
<reference evidence="14 15" key="1">
    <citation type="journal article" date="2010" name="Science">
        <title>Genomic comparison of the ants Camponotus floridanus and Harpegnathos saltator.</title>
        <authorList>
            <person name="Bonasio R."/>
            <person name="Zhang G."/>
            <person name="Ye C."/>
            <person name="Mutti N.S."/>
            <person name="Fang X."/>
            <person name="Qin N."/>
            <person name="Donahue G."/>
            <person name="Yang P."/>
            <person name="Li Q."/>
            <person name="Li C."/>
            <person name="Zhang P."/>
            <person name="Huang Z."/>
            <person name="Berger S.L."/>
            <person name="Reinberg D."/>
            <person name="Wang J."/>
            <person name="Liebig J."/>
        </authorList>
    </citation>
    <scope>NUCLEOTIDE SEQUENCE [LARGE SCALE GENOMIC DNA]</scope>
    <source>
        <strain evidence="14 15">Hsal</strain>
    </source>
</reference>
<dbReference type="GO" id="GO:0004798">
    <property type="term" value="F:dTMP kinase activity"/>
    <property type="evidence" value="ECO:0007669"/>
    <property type="project" value="UniProtKB-UniRule"/>
</dbReference>
<dbReference type="STRING" id="1902579.BHV28_09210"/>
<feature type="domain" description="Thymidylate kinase-like" evidence="13">
    <location>
        <begin position="10"/>
        <end position="203"/>
    </location>
</feature>
<keyword evidence="4 12" id="KW-0808">Transferase</keyword>
<dbReference type="GO" id="GO:0005829">
    <property type="term" value="C:cytosol"/>
    <property type="evidence" value="ECO:0007669"/>
    <property type="project" value="TreeGrafter"/>
</dbReference>
<comment type="similarity">
    <text evidence="1 12">Belongs to the thymidylate kinase family.</text>
</comment>
<evidence type="ECO:0000256" key="4">
    <source>
        <dbReference type="ARBA" id="ARBA00022679"/>
    </source>
</evidence>
<evidence type="ECO:0000256" key="12">
    <source>
        <dbReference type="HAMAP-Rule" id="MF_00165"/>
    </source>
</evidence>
<dbReference type="Pfam" id="PF02223">
    <property type="entry name" value="Thymidylate_kin"/>
    <property type="match status" value="1"/>
</dbReference>
<evidence type="ECO:0000259" key="13">
    <source>
        <dbReference type="Pfam" id="PF02223"/>
    </source>
</evidence>
<keyword evidence="7 12" id="KW-0418">Kinase</keyword>
<evidence type="ECO:0000256" key="3">
    <source>
        <dbReference type="ARBA" id="ARBA00017144"/>
    </source>
</evidence>
<organism evidence="14 15">
    <name type="scientific">Candidatus Tokpelaia hoelldobleri</name>
    <dbReference type="NCBI Taxonomy" id="1902579"/>
    <lineage>
        <taxon>Bacteria</taxon>
        <taxon>Pseudomonadati</taxon>
        <taxon>Pseudomonadota</taxon>
        <taxon>Alphaproteobacteria</taxon>
        <taxon>Hyphomicrobiales</taxon>
        <taxon>Candidatus Tokpelaia</taxon>
    </lineage>
</organism>
<dbReference type="EC" id="2.7.4.9" evidence="2 12"/>
<evidence type="ECO:0000256" key="7">
    <source>
        <dbReference type="ARBA" id="ARBA00022777"/>
    </source>
</evidence>
<dbReference type="AlphaFoldDB" id="A0A1U9JUR5"/>
<keyword evidence="15" id="KW-1185">Reference proteome</keyword>
<comment type="catalytic activity">
    <reaction evidence="10 12">
        <text>dTMP + ATP = dTDP + ADP</text>
        <dbReference type="Rhea" id="RHEA:13517"/>
        <dbReference type="ChEBI" id="CHEBI:30616"/>
        <dbReference type="ChEBI" id="CHEBI:58369"/>
        <dbReference type="ChEBI" id="CHEBI:63528"/>
        <dbReference type="ChEBI" id="CHEBI:456216"/>
        <dbReference type="EC" id="2.7.4.9"/>
    </reaction>
</comment>
<dbReference type="InterPro" id="IPR018094">
    <property type="entry name" value="Thymidylate_kinase"/>
</dbReference>
<evidence type="ECO:0000256" key="9">
    <source>
        <dbReference type="ARBA" id="ARBA00029962"/>
    </source>
</evidence>
<dbReference type="PANTHER" id="PTHR10344">
    <property type="entry name" value="THYMIDYLATE KINASE"/>
    <property type="match status" value="1"/>
</dbReference>
<feature type="binding site" evidence="12">
    <location>
        <begin position="12"/>
        <end position="19"/>
    </location>
    <ligand>
        <name>ATP</name>
        <dbReference type="ChEBI" id="CHEBI:30616"/>
    </ligand>
</feature>
<dbReference type="GO" id="GO:0006233">
    <property type="term" value="P:dTDP biosynthetic process"/>
    <property type="evidence" value="ECO:0007669"/>
    <property type="project" value="InterPro"/>
</dbReference>
<dbReference type="GO" id="GO:0006227">
    <property type="term" value="P:dUDP biosynthetic process"/>
    <property type="evidence" value="ECO:0007669"/>
    <property type="project" value="TreeGrafter"/>
</dbReference>
<protein>
    <recommendedName>
        <fullName evidence="3 12">Thymidylate kinase</fullName>
        <ecNumber evidence="2 12">2.7.4.9</ecNumber>
    </recommendedName>
    <alternativeName>
        <fullName evidence="9 12">dTMP kinase</fullName>
    </alternativeName>
</protein>
<evidence type="ECO:0000313" key="14">
    <source>
        <dbReference type="EMBL" id="AQS41617.1"/>
    </source>
</evidence>
<dbReference type="InterPro" id="IPR018095">
    <property type="entry name" value="Thymidylate_kin_CS"/>
</dbReference>
<dbReference type="InterPro" id="IPR039430">
    <property type="entry name" value="Thymidylate_kin-like_dom"/>
</dbReference>
<evidence type="ECO:0000256" key="2">
    <source>
        <dbReference type="ARBA" id="ARBA00012980"/>
    </source>
</evidence>
<evidence type="ECO:0000256" key="11">
    <source>
        <dbReference type="ARBA" id="ARBA00057735"/>
    </source>
</evidence>
<dbReference type="HAMAP" id="MF_00165">
    <property type="entry name" value="Thymidylate_kinase"/>
    <property type="match status" value="1"/>
</dbReference>
<dbReference type="NCBIfam" id="TIGR00041">
    <property type="entry name" value="DTMP_kinase"/>
    <property type="match status" value="1"/>
</dbReference>
<dbReference type="InterPro" id="IPR027417">
    <property type="entry name" value="P-loop_NTPase"/>
</dbReference>
<dbReference type="CDD" id="cd01672">
    <property type="entry name" value="TMPK"/>
    <property type="match status" value="1"/>
</dbReference>
<dbReference type="SUPFAM" id="SSF52540">
    <property type="entry name" value="P-loop containing nucleoside triphosphate hydrolases"/>
    <property type="match status" value="1"/>
</dbReference>
<name>A0A1U9JUR5_9HYPH</name>
<dbReference type="Gene3D" id="3.40.50.300">
    <property type="entry name" value="P-loop containing nucleotide triphosphate hydrolases"/>
    <property type="match status" value="1"/>
</dbReference>
<comment type="function">
    <text evidence="11 12">Phosphorylation of dTMP to form dTDP in both de novo and salvage pathways of dTTP synthesis.</text>
</comment>
<evidence type="ECO:0000256" key="10">
    <source>
        <dbReference type="ARBA" id="ARBA00048743"/>
    </source>
</evidence>
<gene>
    <name evidence="12 14" type="primary">tmk</name>
    <name evidence="14" type="ORF">BHV28_09210</name>
</gene>
<dbReference type="KEGG" id="thd:BHV28_09210"/>